<proteinExistence type="predicted"/>
<name>A0A2H0YTE5_9BACT</name>
<accession>A0A2H0YTE5</accession>
<protein>
    <recommendedName>
        <fullName evidence="4">3D domain-containing protein</fullName>
    </recommendedName>
</protein>
<organism evidence="2 3">
    <name type="scientific">Candidatus Kerfeldbacteria bacterium CG08_land_8_20_14_0_20_42_7</name>
    <dbReference type="NCBI Taxonomy" id="2014245"/>
    <lineage>
        <taxon>Bacteria</taxon>
        <taxon>Candidatus Kerfeldiibacteriota</taxon>
    </lineage>
</organism>
<dbReference type="CDD" id="cd22784">
    <property type="entry name" value="DPBB_MltA_YuiC-like"/>
    <property type="match status" value="1"/>
</dbReference>
<feature type="transmembrane region" description="Helical" evidence="1">
    <location>
        <begin position="14"/>
        <end position="35"/>
    </location>
</feature>
<evidence type="ECO:0000313" key="2">
    <source>
        <dbReference type="EMBL" id="PIS41549.1"/>
    </source>
</evidence>
<gene>
    <name evidence="2" type="ORF">COT25_02515</name>
</gene>
<evidence type="ECO:0000256" key="1">
    <source>
        <dbReference type="SAM" id="Phobius"/>
    </source>
</evidence>
<dbReference type="EMBL" id="PEXV01000085">
    <property type="protein sequence ID" value="PIS41549.1"/>
    <property type="molecule type" value="Genomic_DNA"/>
</dbReference>
<evidence type="ECO:0000313" key="3">
    <source>
        <dbReference type="Proteomes" id="UP000228711"/>
    </source>
</evidence>
<sequence length="175" mass="19855">MEDFYYMRRGTKQFIWGVSLFAIFTLFELALPIHVHAQLGQVLIAPRDAMAARLLTTPVPQRDMCDYISCGPTYTVYKTSQLLVTAYSSTPDQTSGNPFITASGAHVHEGTFAVNGIPFGTKIRIPDYFGDRIFTVEDRMNARYSSYHGDIWMETRAEAKQWGARHIQIEFVTES</sequence>
<dbReference type="AlphaFoldDB" id="A0A2H0YTE5"/>
<dbReference type="Proteomes" id="UP000228711">
    <property type="component" value="Unassembled WGS sequence"/>
</dbReference>
<keyword evidence="1" id="KW-0812">Transmembrane</keyword>
<keyword evidence="1" id="KW-0472">Membrane</keyword>
<reference evidence="3" key="1">
    <citation type="submission" date="2017-09" db="EMBL/GenBank/DDBJ databases">
        <title>Depth-based differentiation of microbial function through sediment-hosted aquifers and enrichment of novel symbionts in the deep terrestrial subsurface.</title>
        <authorList>
            <person name="Probst A.J."/>
            <person name="Ladd B."/>
            <person name="Jarett J.K."/>
            <person name="Geller-Mcgrath D.E."/>
            <person name="Sieber C.M.K."/>
            <person name="Emerson J.B."/>
            <person name="Anantharaman K."/>
            <person name="Thomas B.C."/>
            <person name="Malmstrom R."/>
            <person name="Stieglmeier M."/>
            <person name="Klingl A."/>
            <person name="Woyke T."/>
            <person name="Ryan C.M."/>
            <person name="Banfield J.F."/>
        </authorList>
    </citation>
    <scope>NUCLEOTIDE SEQUENCE [LARGE SCALE GENOMIC DNA]</scope>
</reference>
<evidence type="ECO:0008006" key="4">
    <source>
        <dbReference type="Google" id="ProtNLM"/>
    </source>
</evidence>
<comment type="caution">
    <text evidence="2">The sequence shown here is derived from an EMBL/GenBank/DDBJ whole genome shotgun (WGS) entry which is preliminary data.</text>
</comment>
<keyword evidence="1" id="KW-1133">Transmembrane helix</keyword>